<proteinExistence type="predicted"/>
<keyword evidence="3" id="KW-1185">Reference proteome</keyword>
<feature type="transmembrane region" description="Helical" evidence="1">
    <location>
        <begin position="70"/>
        <end position="90"/>
    </location>
</feature>
<keyword evidence="1" id="KW-0812">Transmembrane</keyword>
<keyword evidence="1" id="KW-1133">Transmembrane helix</keyword>
<comment type="caution">
    <text evidence="2">The sequence shown here is derived from an EMBL/GenBank/DDBJ whole genome shotgun (WGS) entry which is preliminary data.</text>
</comment>
<dbReference type="Proteomes" id="UP000298438">
    <property type="component" value="Unassembled WGS sequence"/>
</dbReference>
<name>A0A4Y9SPZ3_9BURK</name>
<evidence type="ECO:0000313" key="2">
    <source>
        <dbReference type="EMBL" id="TFW28545.1"/>
    </source>
</evidence>
<sequence>MLPILGHDGSAVCARPHAAGAGVAISQQFAALAAAQKKSPRTGRRAESISRRRIEETGSIMLQRKKDCQLIVVMTDINFFYVACAAGFGGRPRRARYKLA</sequence>
<keyword evidence="1" id="KW-0472">Membrane</keyword>
<accession>A0A4Y9SPZ3</accession>
<evidence type="ECO:0000313" key="3">
    <source>
        <dbReference type="Proteomes" id="UP000298438"/>
    </source>
</evidence>
<gene>
    <name evidence="2" type="ORF">E4L96_02245</name>
</gene>
<evidence type="ECO:0000256" key="1">
    <source>
        <dbReference type="SAM" id="Phobius"/>
    </source>
</evidence>
<protein>
    <submittedName>
        <fullName evidence="2">Uncharacterized protein</fullName>
    </submittedName>
</protein>
<dbReference type="EMBL" id="SPVF01000035">
    <property type="protein sequence ID" value="TFW28545.1"/>
    <property type="molecule type" value="Genomic_DNA"/>
</dbReference>
<reference evidence="2 3" key="1">
    <citation type="submission" date="2019-03" db="EMBL/GenBank/DDBJ databases">
        <title>Draft Genome Sequence of Massilia arenosa sp. nov., a Novel Massilia Species Isolated from a Sandy-loam Maize Soil.</title>
        <authorList>
            <person name="Raths R."/>
            <person name="Peta V."/>
            <person name="Bucking H."/>
        </authorList>
    </citation>
    <scope>NUCLEOTIDE SEQUENCE [LARGE SCALE GENOMIC DNA]</scope>
    <source>
        <strain evidence="2 3">MC02</strain>
    </source>
</reference>
<dbReference type="AlphaFoldDB" id="A0A4Y9SPZ3"/>
<organism evidence="2 3">
    <name type="scientific">Zemynaea arenosa</name>
    <dbReference type="NCBI Taxonomy" id="2561931"/>
    <lineage>
        <taxon>Bacteria</taxon>
        <taxon>Pseudomonadati</taxon>
        <taxon>Pseudomonadota</taxon>
        <taxon>Betaproteobacteria</taxon>
        <taxon>Burkholderiales</taxon>
        <taxon>Oxalobacteraceae</taxon>
        <taxon>Telluria group</taxon>
        <taxon>Zemynaea</taxon>
    </lineage>
</organism>
<dbReference type="RefSeq" id="WP_135205612.1">
    <property type="nucleotide sequence ID" value="NZ_SPVF01000035.1"/>
</dbReference>